<comment type="catalytic activity">
    <reaction evidence="1 7">
        <text>6-phospho-D-glucono-1,5-lactone + H2O = 6-phospho-D-gluconate + H(+)</text>
        <dbReference type="Rhea" id="RHEA:12556"/>
        <dbReference type="ChEBI" id="CHEBI:15377"/>
        <dbReference type="ChEBI" id="CHEBI:15378"/>
        <dbReference type="ChEBI" id="CHEBI:57955"/>
        <dbReference type="ChEBI" id="CHEBI:58759"/>
        <dbReference type="EC" id="3.1.1.31"/>
    </reaction>
</comment>
<evidence type="ECO:0000256" key="6">
    <source>
        <dbReference type="ARBA" id="ARBA00020337"/>
    </source>
</evidence>
<evidence type="ECO:0000259" key="8">
    <source>
        <dbReference type="Pfam" id="PF01182"/>
    </source>
</evidence>
<dbReference type="PANTHER" id="PTHR11054">
    <property type="entry name" value="6-PHOSPHOGLUCONOLACTONASE"/>
    <property type="match status" value="1"/>
</dbReference>
<comment type="function">
    <text evidence="2 7">Hydrolysis of 6-phosphogluconolactone to 6-phosphogluconate.</text>
</comment>
<evidence type="ECO:0000256" key="2">
    <source>
        <dbReference type="ARBA" id="ARBA00002681"/>
    </source>
</evidence>
<dbReference type="InterPro" id="IPR037171">
    <property type="entry name" value="NagB/RpiA_transferase-like"/>
</dbReference>
<proteinExistence type="inferred from homology"/>
<keyword evidence="10" id="KW-1185">Reference proteome</keyword>
<dbReference type="GO" id="GO:0017057">
    <property type="term" value="F:6-phosphogluconolactonase activity"/>
    <property type="evidence" value="ECO:0007669"/>
    <property type="project" value="UniProtKB-UniRule"/>
</dbReference>
<dbReference type="EC" id="3.1.1.31" evidence="5 7"/>
<evidence type="ECO:0000256" key="5">
    <source>
        <dbReference type="ARBA" id="ARBA00013198"/>
    </source>
</evidence>
<evidence type="ECO:0000313" key="9">
    <source>
        <dbReference type="EMBL" id="SDW66812.1"/>
    </source>
</evidence>
<evidence type="ECO:0000256" key="4">
    <source>
        <dbReference type="ARBA" id="ARBA00010662"/>
    </source>
</evidence>
<dbReference type="OrthoDB" id="9810967at2"/>
<dbReference type="UniPathway" id="UPA00115">
    <property type="reaction ID" value="UER00409"/>
</dbReference>
<dbReference type="InterPro" id="IPR006148">
    <property type="entry name" value="Glc/Gal-6P_isomerase"/>
</dbReference>
<reference evidence="9 10" key="1">
    <citation type="submission" date="2016-10" db="EMBL/GenBank/DDBJ databases">
        <authorList>
            <person name="de Groot N.N."/>
        </authorList>
    </citation>
    <scope>NUCLEOTIDE SEQUENCE [LARGE SCALE GENOMIC DNA]</scope>
    <source>
        <strain evidence="9 10">DSM 17890</strain>
    </source>
</reference>
<feature type="domain" description="Glucosamine/galactosamine-6-phosphate isomerase" evidence="8">
    <location>
        <begin position="18"/>
        <end position="225"/>
    </location>
</feature>
<protein>
    <recommendedName>
        <fullName evidence="6 7">6-phosphogluconolactonase</fullName>
        <shortName evidence="7">6PGL</shortName>
        <ecNumber evidence="5 7">3.1.1.31</ecNumber>
    </recommendedName>
</protein>
<dbReference type="NCBIfam" id="TIGR01198">
    <property type="entry name" value="pgl"/>
    <property type="match status" value="1"/>
</dbReference>
<dbReference type="AlphaFoldDB" id="A0A1H2VER9"/>
<dbReference type="GO" id="GO:0006098">
    <property type="term" value="P:pentose-phosphate shunt"/>
    <property type="evidence" value="ECO:0007669"/>
    <property type="project" value="UniProtKB-UniPathway"/>
</dbReference>
<comment type="similarity">
    <text evidence="4 7">Belongs to the glucosamine/galactosamine-6-phosphate isomerase family. 6-phosphogluconolactonase subfamily.</text>
</comment>
<comment type="pathway">
    <text evidence="3 7">Carbohydrate degradation; pentose phosphate pathway; D-ribulose 5-phosphate from D-glucose 6-phosphate (oxidative stage): step 2/3.</text>
</comment>
<dbReference type="RefSeq" id="WP_092680333.1">
    <property type="nucleotide sequence ID" value="NZ_FNMZ01000002.1"/>
</dbReference>
<gene>
    <name evidence="7" type="primary">pgl</name>
    <name evidence="9" type="ORF">SAMN05444336_10246</name>
</gene>
<organism evidence="9 10">
    <name type="scientific">Albimonas donghaensis</name>
    <dbReference type="NCBI Taxonomy" id="356660"/>
    <lineage>
        <taxon>Bacteria</taxon>
        <taxon>Pseudomonadati</taxon>
        <taxon>Pseudomonadota</taxon>
        <taxon>Alphaproteobacteria</taxon>
        <taxon>Rhodobacterales</taxon>
        <taxon>Paracoccaceae</taxon>
        <taxon>Albimonas</taxon>
    </lineage>
</organism>
<dbReference type="Gene3D" id="3.40.50.1360">
    <property type="match status" value="1"/>
</dbReference>
<dbReference type="CDD" id="cd01400">
    <property type="entry name" value="6PGL"/>
    <property type="match status" value="1"/>
</dbReference>
<dbReference type="InterPro" id="IPR005900">
    <property type="entry name" value="6-phosphogluconolactonase_DevB"/>
</dbReference>
<evidence type="ECO:0000256" key="7">
    <source>
        <dbReference type="RuleBase" id="RU365095"/>
    </source>
</evidence>
<evidence type="ECO:0000256" key="1">
    <source>
        <dbReference type="ARBA" id="ARBA00000832"/>
    </source>
</evidence>
<accession>A0A1H2VER9</accession>
<dbReference type="GO" id="GO:0005975">
    <property type="term" value="P:carbohydrate metabolic process"/>
    <property type="evidence" value="ECO:0007669"/>
    <property type="project" value="UniProtKB-UniRule"/>
</dbReference>
<sequence>MTPTPTPTLTPKIETYASREALMTGLADLLADQLSALTRTGRARIAVPGGTTPGPMLTRLGAAPLAWDRVAVTLTDERWVPTSSDRSNQKLLAGTLFAGAAAAAEFVPLYGGPREPDDALGGIAASLASLCLPLDIAVLGMGADMHTASLFPGGVGLAAALAADAPPVAAIRAAGADEPRITLTAPTLAGARERHVLIAGPDKRAALDRALEVTDPAEAPIRVALDGATVHYAD</sequence>
<keyword evidence="7" id="KW-0378">Hydrolase</keyword>
<dbReference type="Pfam" id="PF01182">
    <property type="entry name" value="Glucosamine_iso"/>
    <property type="match status" value="1"/>
</dbReference>
<dbReference type="Proteomes" id="UP000199118">
    <property type="component" value="Unassembled WGS sequence"/>
</dbReference>
<name>A0A1H2VER9_9RHOB</name>
<dbReference type="InterPro" id="IPR039104">
    <property type="entry name" value="6PGL"/>
</dbReference>
<dbReference type="EMBL" id="FNMZ01000002">
    <property type="protein sequence ID" value="SDW66812.1"/>
    <property type="molecule type" value="Genomic_DNA"/>
</dbReference>
<dbReference type="STRING" id="356660.SAMN05444336_10246"/>
<evidence type="ECO:0000256" key="3">
    <source>
        <dbReference type="ARBA" id="ARBA00004961"/>
    </source>
</evidence>
<evidence type="ECO:0000313" key="10">
    <source>
        <dbReference type="Proteomes" id="UP000199118"/>
    </source>
</evidence>
<dbReference type="PANTHER" id="PTHR11054:SF0">
    <property type="entry name" value="6-PHOSPHOGLUCONOLACTONASE"/>
    <property type="match status" value="1"/>
</dbReference>
<dbReference type="SUPFAM" id="SSF100950">
    <property type="entry name" value="NagB/RpiA/CoA transferase-like"/>
    <property type="match status" value="1"/>
</dbReference>